<proteinExistence type="predicted"/>
<dbReference type="EMBL" id="JAAAPX010000213">
    <property type="protein sequence ID" value="KAF4226874.1"/>
    <property type="molecule type" value="Genomic_DNA"/>
</dbReference>
<evidence type="ECO:0000313" key="4">
    <source>
        <dbReference type="Proteomes" id="UP000653565"/>
    </source>
</evidence>
<keyword evidence="4" id="KW-1185">Reference proteome</keyword>
<evidence type="ECO:0000313" key="3">
    <source>
        <dbReference type="EMBL" id="KAF4226874.1"/>
    </source>
</evidence>
<feature type="compositionally biased region" description="Basic and acidic residues" evidence="1">
    <location>
        <begin position="30"/>
        <end position="39"/>
    </location>
</feature>
<accession>A0A8H4M3G6</accession>
<evidence type="ECO:0000259" key="2">
    <source>
        <dbReference type="Pfam" id="PF13391"/>
    </source>
</evidence>
<organism evidence="3 4">
    <name type="scientific">Aspergillus fumigatiaffinis</name>
    <dbReference type="NCBI Taxonomy" id="340414"/>
    <lineage>
        <taxon>Eukaryota</taxon>
        <taxon>Fungi</taxon>
        <taxon>Dikarya</taxon>
        <taxon>Ascomycota</taxon>
        <taxon>Pezizomycotina</taxon>
        <taxon>Eurotiomycetes</taxon>
        <taxon>Eurotiomycetidae</taxon>
        <taxon>Eurotiales</taxon>
        <taxon>Aspergillaceae</taxon>
        <taxon>Aspergillus</taxon>
        <taxon>Aspergillus subgen. Fumigati</taxon>
    </lineage>
</organism>
<reference evidence="3" key="1">
    <citation type="journal article" date="2020" name="bioRxiv">
        <title>Genomic and phenotypic heterogeneity of clinical isolates of the human pathogens Aspergillus fumigatus, Aspergillus lentulus and Aspergillus fumigatiaffinis.</title>
        <authorList>
            <person name="dos Santos R.A.C."/>
            <person name="Steenwyk J.L."/>
            <person name="Rivero-Menendez O."/>
            <person name="Mead M.E."/>
            <person name="Silva L.P."/>
            <person name="Bastos R.W."/>
            <person name="Alastruey-Izquierdo A."/>
            <person name="Goldman G.H."/>
            <person name="Rokas A."/>
        </authorList>
    </citation>
    <scope>NUCLEOTIDE SEQUENCE</scope>
    <source>
        <strain evidence="3">CNM-CM6805</strain>
    </source>
</reference>
<sequence length="561" mass="63215">MSLASPERGRQSRPVTPRTRRSRRLAKQPPEIDAREAARARQRSASTANRQQSVNGMLERPETFTNLIDIAGARVERYVNGGRPHEEYLSASLKAFLEWLPPGGQTSVARDIVNAGNDDQKLWQVFHDLLACLLYPMMAESPIPSEPESPFDFREPNLEVFTGTLIQPEVRDSDFRDECARRDGYRCCVTGHIDTRKWKQNGYLPADELHDFVECANIIPCSYISWAGSKSNRQQSEHSFSAVVTEPEPLGRLPNVINSARDRVKRYKKGNRPHAQYLAACLDTCLDWFPRDAPYSLAKDILNAGNDQELWEVFHNVLTGVLYPMIAESRKPPVTASPDEADAEAITWTLLLRSEVRDSEFRQALLRRDGYRCCITRWLEQKKWLDNGMPANELHAFLEAAHIIPFSFAAWAGSQDTKEASDWGEVVVSPSNGMMLVDSLHKAFRCFHMAFVNTDERNVSDLKTYPVVTTEALSTLPKNRKNKFACAEGEDLPLPDPAYLDCHYRVAEILHASGLAAYIERKIEDSEDLKQSGETDGCLRSDGSTNITRILNTALWTAVAG</sequence>
<name>A0A8H4M3G6_9EURO</name>
<dbReference type="InterPro" id="IPR003615">
    <property type="entry name" value="HNH_nuc"/>
</dbReference>
<feature type="region of interest" description="Disordered" evidence="1">
    <location>
        <begin position="1"/>
        <end position="58"/>
    </location>
</feature>
<feature type="domain" description="HNH nuclease" evidence="2">
    <location>
        <begin position="373"/>
        <end position="452"/>
    </location>
</feature>
<gene>
    <name evidence="3" type="ORF">CNMCM6805_003953</name>
</gene>
<comment type="caution">
    <text evidence="3">The sequence shown here is derived from an EMBL/GenBank/DDBJ whole genome shotgun (WGS) entry which is preliminary data.</text>
</comment>
<dbReference type="Pfam" id="PF13391">
    <property type="entry name" value="HNH_2"/>
    <property type="match status" value="1"/>
</dbReference>
<dbReference type="AlphaFoldDB" id="A0A8H4M3G6"/>
<protein>
    <recommendedName>
        <fullName evidence="2">HNH nuclease domain-containing protein</fullName>
    </recommendedName>
</protein>
<dbReference type="Proteomes" id="UP000653565">
    <property type="component" value="Unassembled WGS sequence"/>
</dbReference>
<feature type="compositionally biased region" description="Low complexity" evidence="1">
    <location>
        <begin position="43"/>
        <end position="53"/>
    </location>
</feature>
<reference evidence="3" key="2">
    <citation type="submission" date="2020-04" db="EMBL/GenBank/DDBJ databases">
        <authorList>
            <person name="Santos R.A.C."/>
            <person name="Steenwyk J.L."/>
            <person name="Rivero-Menendez O."/>
            <person name="Mead M.E."/>
            <person name="Silva L.P."/>
            <person name="Bastos R.W."/>
            <person name="Alastruey-Izquierdo A."/>
            <person name="Goldman G.H."/>
            <person name="Rokas A."/>
        </authorList>
    </citation>
    <scope>NUCLEOTIDE SEQUENCE</scope>
    <source>
        <strain evidence="3">CNM-CM6805</strain>
    </source>
</reference>
<evidence type="ECO:0000256" key="1">
    <source>
        <dbReference type="SAM" id="MobiDB-lite"/>
    </source>
</evidence>